<feature type="region of interest" description="Disordered" evidence="11">
    <location>
        <begin position="180"/>
        <end position="200"/>
    </location>
</feature>
<gene>
    <name evidence="14" type="ORF">MARLIPOL_17308</name>
</gene>
<dbReference type="InterPro" id="IPR045584">
    <property type="entry name" value="Pilin-like"/>
</dbReference>
<accession>R8AWJ7</accession>
<keyword evidence="7 12" id="KW-1133">Transmembrane helix</keyword>
<evidence type="ECO:0000313" key="15">
    <source>
        <dbReference type="Proteomes" id="UP000016540"/>
    </source>
</evidence>
<evidence type="ECO:0000313" key="14">
    <source>
        <dbReference type="EMBL" id="EON90704.1"/>
    </source>
</evidence>
<dbReference type="GO" id="GO:0015628">
    <property type="term" value="P:protein secretion by the type II secretion system"/>
    <property type="evidence" value="ECO:0007669"/>
    <property type="project" value="InterPro"/>
</dbReference>
<keyword evidence="6 12" id="KW-0812">Transmembrane</keyword>
<evidence type="ECO:0000256" key="8">
    <source>
        <dbReference type="ARBA" id="ARBA00023136"/>
    </source>
</evidence>
<feature type="transmembrane region" description="Helical" evidence="12">
    <location>
        <begin position="12"/>
        <end position="33"/>
    </location>
</feature>
<dbReference type="InterPro" id="IPR012902">
    <property type="entry name" value="N_methyl_site"/>
</dbReference>
<dbReference type="EMBL" id="ASAD01000024">
    <property type="protein sequence ID" value="EON90704.1"/>
    <property type="molecule type" value="Genomic_DNA"/>
</dbReference>
<reference evidence="14 15" key="1">
    <citation type="journal article" date="2013" name="Genome Announc.">
        <title>Draft Genome Sequence of the Moderately Halophilic Bacterium Marinobacter lipolyticus Strain SM19.</title>
        <authorList>
            <person name="Papke R.T."/>
            <person name="de la Haba R.R."/>
            <person name="Infante-Dominguez C."/>
            <person name="Perez D."/>
            <person name="Sanchez-Porro C."/>
            <person name="Lapierre P."/>
            <person name="Ventosa A."/>
        </authorList>
    </citation>
    <scope>NUCLEOTIDE SEQUENCE [LARGE SCALE GENOMIC DNA]</scope>
    <source>
        <strain evidence="14 15">SM19</strain>
    </source>
</reference>
<dbReference type="NCBIfam" id="TIGR02532">
    <property type="entry name" value="IV_pilin_GFxxxE"/>
    <property type="match status" value="1"/>
</dbReference>
<evidence type="ECO:0000256" key="10">
    <source>
        <dbReference type="ARBA" id="ARBA00030775"/>
    </source>
</evidence>
<dbReference type="STRING" id="1318628.MARLIPOL_17308"/>
<proteinExistence type="inferred from homology"/>
<dbReference type="PROSITE" id="PS00409">
    <property type="entry name" value="PROKAR_NTER_METHYL"/>
    <property type="match status" value="1"/>
</dbReference>
<evidence type="ECO:0000256" key="9">
    <source>
        <dbReference type="ARBA" id="ARBA00025772"/>
    </source>
</evidence>
<dbReference type="OrthoDB" id="2313614at2"/>
<feature type="domain" description="General secretion pathway GspH" evidence="13">
    <location>
        <begin position="46"/>
        <end position="175"/>
    </location>
</feature>
<evidence type="ECO:0000256" key="3">
    <source>
        <dbReference type="ARBA" id="ARBA00022475"/>
    </source>
</evidence>
<dbReference type="InterPro" id="IPR022346">
    <property type="entry name" value="T2SS_GspH"/>
</dbReference>
<comment type="caution">
    <text evidence="14">The sequence shown here is derived from an EMBL/GenBank/DDBJ whole genome shotgun (WGS) entry which is preliminary data.</text>
</comment>
<keyword evidence="15" id="KW-1185">Reference proteome</keyword>
<dbReference type="RefSeq" id="WP_012139687.1">
    <property type="nucleotide sequence ID" value="NZ_KE007330.1"/>
</dbReference>
<keyword evidence="8 12" id="KW-0472">Membrane</keyword>
<keyword evidence="5" id="KW-0997">Cell inner membrane</keyword>
<comment type="similarity">
    <text evidence="9">Belongs to the GSP H family.</text>
</comment>
<dbReference type="GO" id="GO:0005886">
    <property type="term" value="C:plasma membrane"/>
    <property type="evidence" value="ECO:0007669"/>
    <property type="project" value="UniProtKB-SubCell"/>
</dbReference>
<dbReference type="Gene3D" id="3.55.40.10">
    <property type="entry name" value="minor pseudopilin epsh domain"/>
    <property type="match status" value="1"/>
</dbReference>
<evidence type="ECO:0000256" key="2">
    <source>
        <dbReference type="ARBA" id="ARBA00021549"/>
    </source>
</evidence>
<dbReference type="PATRIC" id="fig|1318628.3.peg.3458"/>
<comment type="subcellular location">
    <subcellularLocation>
        <location evidence="1">Cell inner membrane</location>
        <topology evidence="1">Single-pass membrane protein</topology>
    </subcellularLocation>
</comment>
<dbReference type="HOGENOM" id="CLU_084761_1_4_6"/>
<evidence type="ECO:0000256" key="6">
    <source>
        <dbReference type="ARBA" id="ARBA00022692"/>
    </source>
</evidence>
<name>R8AWJ7_9GAMM</name>
<sequence>MSGIKRHSGFTLLELLITIIILGIIAAFAVPSFREMVLNNRLSAQINETSSLVSFARSEASKILSGVVTVCASADSATCSGNSNWETGVIVFRDDDMNATFGGTDELLKVSGGLAGGNTLRIIDMTSDSGNFVQFDNKGFPRASAAVPPNVAGTFVVCDERGAAEARAISINFSGQTHLARDTDGNGTLNDHEGNDVTCP</sequence>
<evidence type="ECO:0000256" key="5">
    <source>
        <dbReference type="ARBA" id="ARBA00022519"/>
    </source>
</evidence>
<keyword evidence="4" id="KW-0488">Methylation</keyword>
<organism evidence="14 15">
    <name type="scientific">Marinobacter lipolyticus SM19</name>
    <dbReference type="NCBI Taxonomy" id="1318628"/>
    <lineage>
        <taxon>Bacteria</taxon>
        <taxon>Pseudomonadati</taxon>
        <taxon>Pseudomonadota</taxon>
        <taxon>Gammaproteobacteria</taxon>
        <taxon>Pseudomonadales</taxon>
        <taxon>Marinobacteraceae</taxon>
        <taxon>Marinobacter</taxon>
    </lineage>
</organism>
<evidence type="ECO:0000256" key="1">
    <source>
        <dbReference type="ARBA" id="ARBA00004377"/>
    </source>
</evidence>
<evidence type="ECO:0000256" key="12">
    <source>
        <dbReference type="SAM" id="Phobius"/>
    </source>
</evidence>
<evidence type="ECO:0000256" key="4">
    <source>
        <dbReference type="ARBA" id="ARBA00022481"/>
    </source>
</evidence>
<dbReference type="eggNOG" id="COG4970">
    <property type="taxonomic scope" value="Bacteria"/>
</dbReference>
<dbReference type="GO" id="GO:0015627">
    <property type="term" value="C:type II protein secretion system complex"/>
    <property type="evidence" value="ECO:0007669"/>
    <property type="project" value="InterPro"/>
</dbReference>
<dbReference type="Pfam" id="PF07963">
    <property type="entry name" value="N_methyl"/>
    <property type="match status" value="1"/>
</dbReference>
<dbReference type="Pfam" id="PF12019">
    <property type="entry name" value="GspH"/>
    <property type="match status" value="1"/>
</dbReference>
<dbReference type="AlphaFoldDB" id="R8AWJ7"/>
<evidence type="ECO:0000256" key="11">
    <source>
        <dbReference type="SAM" id="MobiDB-lite"/>
    </source>
</evidence>
<evidence type="ECO:0000259" key="13">
    <source>
        <dbReference type="Pfam" id="PF12019"/>
    </source>
</evidence>
<evidence type="ECO:0000256" key="7">
    <source>
        <dbReference type="ARBA" id="ARBA00022989"/>
    </source>
</evidence>
<dbReference type="SUPFAM" id="SSF54523">
    <property type="entry name" value="Pili subunits"/>
    <property type="match status" value="1"/>
</dbReference>
<dbReference type="Proteomes" id="UP000016540">
    <property type="component" value="Unassembled WGS sequence"/>
</dbReference>
<protein>
    <recommendedName>
        <fullName evidence="2">Type II secretion system protein H</fullName>
    </recommendedName>
    <alternativeName>
        <fullName evidence="10">General secretion pathway protein H</fullName>
    </alternativeName>
</protein>
<keyword evidence="3" id="KW-1003">Cell membrane</keyword>